<dbReference type="SUPFAM" id="SSF52172">
    <property type="entry name" value="CheY-like"/>
    <property type="match status" value="1"/>
</dbReference>
<dbReference type="Pfam" id="PF04397">
    <property type="entry name" value="LytTR"/>
    <property type="match status" value="1"/>
</dbReference>
<dbReference type="PROSITE" id="PS50110">
    <property type="entry name" value="RESPONSE_REGULATORY"/>
    <property type="match status" value="1"/>
</dbReference>
<dbReference type="PANTHER" id="PTHR37299">
    <property type="entry name" value="TRANSCRIPTIONAL REGULATOR-RELATED"/>
    <property type="match status" value="1"/>
</dbReference>
<feature type="domain" description="Response regulatory" evidence="2">
    <location>
        <begin position="3"/>
        <end position="118"/>
    </location>
</feature>
<dbReference type="RefSeq" id="WP_089377650.1">
    <property type="nucleotide sequence ID" value="NZ_FZNX01000002.1"/>
</dbReference>
<dbReference type="EMBL" id="FZNX01000002">
    <property type="protein sequence ID" value="SNR51210.1"/>
    <property type="molecule type" value="Genomic_DNA"/>
</dbReference>
<dbReference type="GO" id="GO:0000156">
    <property type="term" value="F:phosphorelay response regulator activity"/>
    <property type="evidence" value="ECO:0007669"/>
    <property type="project" value="InterPro"/>
</dbReference>
<gene>
    <name evidence="4" type="ORF">SAMN04488111_1318</name>
</gene>
<dbReference type="Proteomes" id="UP000198412">
    <property type="component" value="Unassembled WGS sequence"/>
</dbReference>
<dbReference type="InterPro" id="IPR046947">
    <property type="entry name" value="LytR-like"/>
</dbReference>
<dbReference type="Gene3D" id="3.40.50.2300">
    <property type="match status" value="1"/>
</dbReference>
<evidence type="ECO:0000259" key="3">
    <source>
        <dbReference type="PROSITE" id="PS50930"/>
    </source>
</evidence>
<dbReference type="AlphaFoldDB" id="A0A238WXI1"/>
<protein>
    <submittedName>
        <fullName evidence="4">Two component transcriptional regulator, LytTR family</fullName>
    </submittedName>
</protein>
<dbReference type="PROSITE" id="PS50930">
    <property type="entry name" value="HTH_LYTTR"/>
    <property type="match status" value="1"/>
</dbReference>
<feature type="domain" description="HTH LytTR-type" evidence="3">
    <location>
        <begin position="129"/>
        <end position="230"/>
    </location>
</feature>
<dbReference type="InterPro" id="IPR001789">
    <property type="entry name" value="Sig_transdc_resp-reg_receiver"/>
</dbReference>
<organism evidence="4 5">
    <name type="scientific">Lutibacter flavus</name>
    <dbReference type="NCBI Taxonomy" id="691689"/>
    <lineage>
        <taxon>Bacteria</taxon>
        <taxon>Pseudomonadati</taxon>
        <taxon>Bacteroidota</taxon>
        <taxon>Flavobacteriia</taxon>
        <taxon>Flavobacteriales</taxon>
        <taxon>Flavobacteriaceae</taxon>
        <taxon>Lutibacter</taxon>
    </lineage>
</organism>
<accession>A0A238WXI1</accession>
<sequence>MRSYLIIDNDSISVQNIKNVLKDYNEFNCIGVTSNYSVAMNIILKEIPDLVFFNIDNVIENSFEFIQELNLFNDDFPVFIAISSSKKMAYEVIKHGFFDFLLTPLKELETRKSVLKLLKKIPAQSRKNICLKSYKDYQYLKTDEILYLKADNNATDFHMFDGQIISAYKTLKTFESILPNNFHRIHKSYIINKNFVSRIQFGKFTCTIKRNRFEVPFTKTYIDNIESMNKDLAEYSYQSFS</sequence>
<dbReference type="Pfam" id="PF00072">
    <property type="entry name" value="Response_reg"/>
    <property type="match status" value="1"/>
</dbReference>
<dbReference type="Gene3D" id="2.40.50.1020">
    <property type="entry name" value="LytTr DNA-binding domain"/>
    <property type="match status" value="1"/>
</dbReference>
<evidence type="ECO:0000256" key="1">
    <source>
        <dbReference type="PROSITE-ProRule" id="PRU00169"/>
    </source>
</evidence>
<reference evidence="5" key="1">
    <citation type="submission" date="2017-06" db="EMBL/GenBank/DDBJ databases">
        <authorList>
            <person name="Varghese N."/>
            <person name="Submissions S."/>
        </authorList>
    </citation>
    <scope>NUCLEOTIDE SEQUENCE [LARGE SCALE GENOMIC DNA]</scope>
    <source>
        <strain evidence="5">DSM 27993</strain>
    </source>
</reference>
<dbReference type="SMART" id="SM00850">
    <property type="entry name" value="LytTR"/>
    <property type="match status" value="1"/>
</dbReference>
<evidence type="ECO:0000259" key="2">
    <source>
        <dbReference type="PROSITE" id="PS50110"/>
    </source>
</evidence>
<dbReference type="InterPro" id="IPR011006">
    <property type="entry name" value="CheY-like_superfamily"/>
</dbReference>
<evidence type="ECO:0000313" key="4">
    <source>
        <dbReference type="EMBL" id="SNR51210.1"/>
    </source>
</evidence>
<dbReference type="CDD" id="cd00156">
    <property type="entry name" value="REC"/>
    <property type="match status" value="1"/>
</dbReference>
<evidence type="ECO:0000313" key="5">
    <source>
        <dbReference type="Proteomes" id="UP000198412"/>
    </source>
</evidence>
<dbReference type="PANTHER" id="PTHR37299:SF1">
    <property type="entry name" value="STAGE 0 SPORULATION PROTEIN A HOMOLOG"/>
    <property type="match status" value="1"/>
</dbReference>
<name>A0A238WXI1_9FLAO</name>
<dbReference type="GO" id="GO:0003677">
    <property type="term" value="F:DNA binding"/>
    <property type="evidence" value="ECO:0007669"/>
    <property type="project" value="InterPro"/>
</dbReference>
<comment type="caution">
    <text evidence="1">Lacks conserved residue(s) required for the propagation of feature annotation.</text>
</comment>
<dbReference type="OrthoDB" id="2168082at2"/>
<dbReference type="InterPro" id="IPR007492">
    <property type="entry name" value="LytTR_DNA-bd_dom"/>
</dbReference>
<proteinExistence type="predicted"/>
<keyword evidence="5" id="KW-1185">Reference proteome</keyword>